<dbReference type="OrthoDB" id="5293267at2"/>
<evidence type="ECO:0000313" key="3">
    <source>
        <dbReference type="Proteomes" id="UP000249725"/>
    </source>
</evidence>
<dbReference type="Gene3D" id="3.40.630.30">
    <property type="match status" value="1"/>
</dbReference>
<dbReference type="RefSeq" id="WP_111512957.1">
    <property type="nucleotide sequence ID" value="NZ_QFYR01000001.1"/>
</dbReference>
<dbReference type="InterPro" id="IPR000182">
    <property type="entry name" value="GNAT_dom"/>
</dbReference>
<organism evidence="2 3">
    <name type="scientific">Phenylobacterium deserti</name>
    <dbReference type="NCBI Taxonomy" id="1914756"/>
    <lineage>
        <taxon>Bacteria</taxon>
        <taxon>Pseudomonadati</taxon>
        <taxon>Pseudomonadota</taxon>
        <taxon>Alphaproteobacteria</taxon>
        <taxon>Caulobacterales</taxon>
        <taxon>Caulobacteraceae</taxon>
        <taxon>Phenylobacterium</taxon>
    </lineage>
</organism>
<feature type="domain" description="N-acetyltransferase" evidence="1">
    <location>
        <begin position="26"/>
        <end position="179"/>
    </location>
</feature>
<dbReference type="EMBL" id="QFYR01000001">
    <property type="protein sequence ID" value="RAK56606.1"/>
    <property type="molecule type" value="Genomic_DNA"/>
</dbReference>
<gene>
    <name evidence="2" type="ORF">DJ018_01095</name>
</gene>
<accession>A0A328ASC6</accession>
<dbReference type="Pfam" id="PF13302">
    <property type="entry name" value="Acetyltransf_3"/>
    <property type="match status" value="1"/>
</dbReference>
<dbReference type="PROSITE" id="PS51186">
    <property type="entry name" value="GNAT"/>
    <property type="match status" value="1"/>
</dbReference>
<protein>
    <submittedName>
        <fullName evidence="2">GNAT family N-acetyltransferase</fullName>
    </submittedName>
</protein>
<evidence type="ECO:0000313" key="2">
    <source>
        <dbReference type="EMBL" id="RAK56606.1"/>
    </source>
</evidence>
<dbReference type="GO" id="GO:0016747">
    <property type="term" value="F:acyltransferase activity, transferring groups other than amino-acyl groups"/>
    <property type="evidence" value="ECO:0007669"/>
    <property type="project" value="InterPro"/>
</dbReference>
<dbReference type="AlphaFoldDB" id="A0A328ASC6"/>
<dbReference type="PANTHER" id="PTHR39173:SF1">
    <property type="entry name" value="ACETYLTRANSFERASE"/>
    <property type="match status" value="1"/>
</dbReference>
<evidence type="ECO:0000259" key="1">
    <source>
        <dbReference type="PROSITE" id="PS51186"/>
    </source>
</evidence>
<proteinExistence type="predicted"/>
<keyword evidence="3" id="KW-1185">Reference proteome</keyword>
<dbReference type="Proteomes" id="UP000249725">
    <property type="component" value="Unassembled WGS sequence"/>
</dbReference>
<comment type="caution">
    <text evidence="2">The sequence shown here is derived from an EMBL/GenBank/DDBJ whole genome shotgun (WGS) entry which is preliminary data.</text>
</comment>
<dbReference type="InterPro" id="IPR016181">
    <property type="entry name" value="Acyl_CoA_acyltransferase"/>
</dbReference>
<dbReference type="SUPFAM" id="SSF55729">
    <property type="entry name" value="Acyl-CoA N-acyltransferases (Nat)"/>
    <property type="match status" value="1"/>
</dbReference>
<keyword evidence="2" id="KW-0808">Transferase</keyword>
<name>A0A328ASC6_9CAUL</name>
<sequence>MPRLVRPSLPLMASFAEAMAEGYSRDNLRPETPESIASAKDDPAWFLDRLLNPPETVILPDGSLAPRAPETVLWWARDDAFLGSVSLRWRLTPLLEQWGGHIGYTLRPSARGQGHGGPMLAAMLDYVRAEHPDLKQVMLTVAESNQPSIRVIEKNGGVLQDRVPHPWHDGEIGRRYLIEV</sequence>
<dbReference type="PANTHER" id="PTHR39173">
    <property type="entry name" value="ACETYLTRANSFERASE"/>
    <property type="match status" value="1"/>
</dbReference>
<reference evidence="3" key="1">
    <citation type="submission" date="2018-05" db="EMBL/GenBank/DDBJ databases">
        <authorList>
            <person name="Li X."/>
        </authorList>
    </citation>
    <scope>NUCLEOTIDE SEQUENCE [LARGE SCALE GENOMIC DNA]</scope>
    <source>
        <strain evidence="3">YIM 73061</strain>
    </source>
</reference>